<reference evidence="2 3" key="1">
    <citation type="submission" date="2020-03" db="EMBL/GenBank/DDBJ databases">
        <title>WGS of actinomycetes isolated from Thailand.</title>
        <authorList>
            <person name="Thawai C."/>
        </authorList>
    </citation>
    <scope>NUCLEOTIDE SEQUENCE [LARGE SCALE GENOMIC DNA]</scope>
    <source>
        <strain evidence="2 3">FMUSA5-5</strain>
    </source>
</reference>
<dbReference type="SUPFAM" id="SSF160631">
    <property type="entry name" value="SMI1/KNR4-like"/>
    <property type="match status" value="1"/>
</dbReference>
<proteinExistence type="predicted"/>
<accession>A0ABX1BC28</accession>
<sequence>MSTPYAWSAVFPERAGSPKVRRRRRPAPTRCARRPPRRTSAGWRSGWGVGLPPSYRQFLLFADGWSDAGDEYCLRSTQTVGWFRDLEPWFVDSCLPEGHTPRSVPDELYFVYGDKQDCVHIREEYLPDLLLVGHWDDGWAPLNPRVTTAGGEWEAWFHAPWLPGANRYRSFWDLMEDENRRLASR</sequence>
<gene>
    <name evidence="2" type="ORF">HCN51_26025</name>
</gene>
<protein>
    <recommendedName>
        <fullName evidence="4">SMI1/KNR4 family protein</fullName>
    </recommendedName>
</protein>
<evidence type="ECO:0000313" key="3">
    <source>
        <dbReference type="Proteomes" id="UP000696294"/>
    </source>
</evidence>
<dbReference type="EMBL" id="JAATEP010000019">
    <property type="protein sequence ID" value="NJP92871.1"/>
    <property type="molecule type" value="Genomic_DNA"/>
</dbReference>
<dbReference type="Proteomes" id="UP000696294">
    <property type="component" value="Unassembled WGS sequence"/>
</dbReference>
<dbReference type="InterPro" id="IPR037883">
    <property type="entry name" value="Knr4/Smi1-like_sf"/>
</dbReference>
<dbReference type="RefSeq" id="WP_168012480.1">
    <property type="nucleotide sequence ID" value="NZ_JAATEP010000019.1"/>
</dbReference>
<evidence type="ECO:0008006" key="4">
    <source>
        <dbReference type="Google" id="ProtNLM"/>
    </source>
</evidence>
<evidence type="ECO:0000256" key="1">
    <source>
        <dbReference type="SAM" id="MobiDB-lite"/>
    </source>
</evidence>
<feature type="region of interest" description="Disordered" evidence="1">
    <location>
        <begin position="14"/>
        <end position="41"/>
    </location>
</feature>
<keyword evidence="3" id="KW-1185">Reference proteome</keyword>
<evidence type="ECO:0000313" key="2">
    <source>
        <dbReference type="EMBL" id="NJP92871.1"/>
    </source>
</evidence>
<comment type="caution">
    <text evidence="2">The sequence shown here is derived from an EMBL/GenBank/DDBJ whole genome shotgun (WGS) entry which is preliminary data.</text>
</comment>
<organism evidence="2 3">
    <name type="scientific">Nonomuraea composti</name>
    <dbReference type="NCBI Taxonomy" id="2720023"/>
    <lineage>
        <taxon>Bacteria</taxon>
        <taxon>Bacillati</taxon>
        <taxon>Actinomycetota</taxon>
        <taxon>Actinomycetes</taxon>
        <taxon>Streptosporangiales</taxon>
        <taxon>Streptosporangiaceae</taxon>
        <taxon>Nonomuraea</taxon>
    </lineage>
</organism>
<feature type="compositionally biased region" description="Basic residues" evidence="1">
    <location>
        <begin position="19"/>
        <end position="37"/>
    </location>
</feature>
<name>A0ABX1BC28_9ACTN</name>